<organism evidence="3 4">
    <name type="scientific">Paenibacillus whitsoniae</name>
    <dbReference type="NCBI Taxonomy" id="2496558"/>
    <lineage>
        <taxon>Bacteria</taxon>
        <taxon>Bacillati</taxon>
        <taxon>Bacillota</taxon>
        <taxon>Bacilli</taxon>
        <taxon>Bacillales</taxon>
        <taxon>Paenibacillaceae</taxon>
        <taxon>Paenibacillus</taxon>
    </lineage>
</organism>
<protein>
    <submittedName>
        <fullName evidence="3">SWIM zinc finger family protein</fullName>
    </submittedName>
</protein>
<sequence>MQAATTLNEEQWAGILRYVAETYSEVTLSRGFHFYKQGMVDSLRLSDYGLLEARVEEFGEKCRVELDVNKPTIAACSCPAARGCKHMAAAIMALGDRYGYPASQVVNAKIHLKRMAAKAAEGSGAEKLPGLPVSGWQQFLDGYTQGIKPSYDQGRYVEELRVRLASLQQTTIAFSAADRLYWELHQQLFILRKLAEQQHELSVTFYTSSTIYWVLDHLNQWLELPEHQQGLAQDSKRLEDTLAYLRQGIERESDKRNQHFIVYAAMCAGAAELLPAQEQERLAQTEAAALVQISETKANLSSVAAHAYVLTWLGHSDEAWKKLALHPSFETASSSVYQPFLAFFTIHRQWVNLADWLRQLTPFFARKRLDELNTLIAYWKLAAEHLPQAEDAMWRALETLLPLSYRVIESLLHEQGKWKLWIELQIMQGHSPLEHRVSVLQPIEKESPELLLPYYHQAIEQYVRLKNRHDYKAAVKLLKRLDKVYKKMKQPERWEAFFAGFAQRHSRLRALQEELKKGKLLE</sequence>
<feature type="domain" description="SWIM-type" evidence="2">
    <location>
        <begin position="62"/>
        <end position="95"/>
    </location>
</feature>
<keyword evidence="1" id="KW-0862">Zinc</keyword>
<keyword evidence="4" id="KW-1185">Reference proteome</keyword>
<evidence type="ECO:0000256" key="1">
    <source>
        <dbReference type="PROSITE-ProRule" id="PRU00325"/>
    </source>
</evidence>
<dbReference type="RefSeq" id="WP_126144613.1">
    <property type="nucleotide sequence ID" value="NZ_RXHU01000107.1"/>
</dbReference>
<reference evidence="3 4" key="1">
    <citation type="submission" date="2018-12" db="EMBL/GenBank/DDBJ databases">
        <title>Bacillus ochoae sp. nov., Paenibacillus whitsoniae sp. nov., Paenibacillus spiritus sp. nov. Isolated from the Mars Exploration Rover during spacecraft assembly.</title>
        <authorList>
            <person name="Seuylemezian A."/>
            <person name="Vaishampayan P."/>
        </authorList>
    </citation>
    <scope>NUCLEOTIDE SEQUENCE [LARGE SCALE GENOMIC DNA]</scope>
    <source>
        <strain evidence="3 4">MER 54</strain>
    </source>
</reference>
<dbReference type="PROSITE" id="PS50966">
    <property type="entry name" value="ZF_SWIM"/>
    <property type="match status" value="1"/>
</dbReference>
<name>A0A3S0A753_9BACL</name>
<accession>A0A3S0A753</accession>
<keyword evidence="1" id="KW-0863">Zinc-finger</keyword>
<evidence type="ECO:0000313" key="3">
    <source>
        <dbReference type="EMBL" id="RTE03051.1"/>
    </source>
</evidence>
<dbReference type="EMBL" id="RXHU01000107">
    <property type="protein sequence ID" value="RTE03051.1"/>
    <property type="molecule type" value="Genomic_DNA"/>
</dbReference>
<dbReference type="Proteomes" id="UP000276128">
    <property type="component" value="Unassembled WGS sequence"/>
</dbReference>
<dbReference type="GO" id="GO:0008270">
    <property type="term" value="F:zinc ion binding"/>
    <property type="evidence" value="ECO:0007669"/>
    <property type="project" value="UniProtKB-KW"/>
</dbReference>
<keyword evidence="1" id="KW-0479">Metal-binding</keyword>
<evidence type="ECO:0000313" key="4">
    <source>
        <dbReference type="Proteomes" id="UP000276128"/>
    </source>
</evidence>
<gene>
    <name evidence="3" type="ORF">EJQ19_28440</name>
</gene>
<evidence type="ECO:0000259" key="2">
    <source>
        <dbReference type="PROSITE" id="PS50966"/>
    </source>
</evidence>
<proteinExistence type="predicted"/>
<dbReference type="InterPro" id="IPR007527">
    <property type="entry name" value="Znf_SWIM"/>
</dbReference>
<dbReference type="AlphaFoldDB" id="A0A3S0A753"/>
<comment type="caution">
    <text evidence="3">The sequence shown here is derived from an EMBL/GenBank/DDBJ whole genome shotgun (WGS) entry which is preliminary data.</text>
</comment>
<dbReference type="OrthoDB" id="7593573at2"/>